<keyword evidence="2" id="KW-1185">Reference proteome</keyword>
<evidence type="ECO:0000313" key="1">
    <source>
        <dbReference type="EMBL" id="KAI4869406.1"/>
    </source>
</evidence>
<gene>
    <name evidence="1" type="ORF">F4820DRAFT_31307</name>
</gene>
<dbReference type="EMBL" id="MU393431">
    <property type="protein sequence ID" value="KAI4869406.1"/>
    <property type="molecule type" value="Genomic_DNA"/>
</dbReference>
<keyword evidence="1" id="KW-0675">Receptor</keyword>
<evidence type="ECO:0000313" key="2">
    <source>
        <dbReference type="Proteomes" id="UP001497700"/>
    </source>
</evidence>
<protein>
    <submittedName>
        <fullName evidence="1">G protein-coupled glucose receptor regulating Gpa2-domain-containing protein</fullName>
    </submittedName>
</protein>
<proteinExistence type="predicted"/>
<reference evidence="1 2" key="1">
    <citation type="journal article" date="2022" name="New Phytol.">
        <title>Ecological generalism drives hyperdiversity of secondary metabolite gene clusters in xylarialean endophytes.</title>
        <authorList>
            <person name="Franco M.E.E."/>
            <person name="Wisecaver J.H."/>
            <person name="Arnold A.E."/>
            <person name="Ju Y.M."/>
            <person name="Slot J.C."/>
            <person name="Ahrendt S."/>
            <person name="Moore L.P."/>
            <person name="Eastman K.E."/>
            <person name="Scott K."/>
            <person name="Konkel Z."/>
            <person name="Mondo S.J."/>
            <person name="Kuo A."/>
            <person name="Hayes R.D."/>
            <person name="Haridas S."/>
            <person name="Andreopoulos B."/>
            <person name="Riley R."/>
            <person name="LaButti K."/>
            <person name="Pangilinan J."/>
            <person name="Lipzen A."/>
            <person name="Amirebrahimi M."/>
            <person name="Yan J."/>
            <person name="Adam C."/>
            <person name="Keymanesh K."/>
            <person name="Ng V."/>
            <person name="Louie K."/>
            <person name="Northen T."/>
            <person name="Drula E."/>
            <person name="Henrissat B."/>
            <person name="Hsieh H.M."/>
            <person name="Youens-Clark K."/>
            <person name="Lutzoni F."/>
            <person name="Miadlikowska J."/>
            <person name="Eastwood D.C."/>
            <person name="Hamelin R.C."/>
            <person name="Grigoriev I.V."/>
            <person name="U'Ren J.M."/>
        </authorList>
    </citation>
    <scope>NUCLEOTIDE SEQUENCE [LARGE SCALE GENOMIC DNA]</scope>
    <source>
        <strain evidence="1 2">CBS 119005</strain>
    </source>
</reference>
<accession>A0ACB9ZC16</accession>
<name>A0ACB9ZC16_9PEZI</name>
<comment type="caution">
    <text evidence="1">The sequence shown here is derived from an EMBL/GenBank/DDBJ whole genome shotgun (WGS) entry which is preliminary data.</text>
</comment>
<sequence>MTAKSDGVPSYYYESPNSLLSMDSSIYNGLLAIGCLATVSLLFTTSLLSFITWRMIDWKSHYVSAVGRNQSVVLIYQLILADFLQSLGFLISFHWVAERQIIGPNPTCFTQGWLIQMGDVASAFFVLSIAIHTTYQVIMCRSVSYKTFTCCILGIWGLAVLLTSLAPIVGGRYVFQRAGVWCWISSSNEGLRLSLHYIWIFIVEFGSIIVYAVGFYYLFRAKHSNSIQLPGSSIEGLRKARTAMLAYALVYTVLSLPLAAGRMASMSNNELSDEYYLFAGALFTSSGWVDTILYTLTRRALLSNELDVYGRQPRPNTTNANTYGKDAGFQRQSSTDSILASNGFGSIGGIKMERTVRVELDDLESSGNSQRGVQQYYATAEAFKP</sequence>
<dbReference type="Proteomes" id="UP001497700">
    <property type="component" value="Unassembled WGS sequence"/>
</dbReference>
<organism evidence="1 2">
    <name type="scientific">Hypoxylon rubiginosum</name>
    <dbReference type="NCBI Taxonomy" id="110542"/>
    <lineage>
        <taxon>Eukaryota</taxon>
        <taxon>Fungi</taxon>
        <taxon>Dikarya</taxon>
        <taxon>Ascomycota</taxon>
        <taxon>Pezizomycotina</taxon>
        <taxon>Sordariomycetes</taxon>
        <taxon>Xylariomycetidae</taxon>
        <taxon>Xylariales</taxon>
        <taxon>Hypoxylaceae</taxon>
        <taxon>Hypoxylon</taxon>
    </lineage>
</organism>